<keyword evidence="2" id="KW-0479">Metal-binding</keyword>
<dbReference type="InterPro" id="IPR020891">
    <property type="entry name" value="UPF0758_CS"/>
</dbReference>
<dbReference type="InterPro" id="IPR025657">
    <property type="entry name" value="RadC_JAB"/>
</dbReference>
<keyword evidence="8" id="KW-1185">Reference proteome</keyword>
<dbReference type="OrthoDB" id="9804482at2"/>
<dbReference type="EMBL" id="QTJU01000002">
    <property type="protein sequence ID" value="RFM29117.1"/>
    <property type="molecule type" value="Genomic_DNA"/>
</dbReference>
<proteinExistence type="predicted"/>
<comment type="caution">
    <text evidence="7">The sequence shown here is derived from an EMBL/GenBank/DDBJ whole genome shotgun (WGS) entry which is preliminary data.</text>
</comment>
<dbReference type="CDD" id="cd08071">
    <property type="entry name" value="MPN_DUF2466"/>
    <property type="match status" value="1"/>
</dbReference>
<dbReference type="PROSITE" id="PS50249">
    <property type="entry name" value="MPN"/>
    <property type="match status" value="1"/>
</dbReference>
<evidence type="ECO:0000256" key="2">
    <source>
        <dbReference type="ARBA" id="ARBA00022723"/>
    </source>
</evidence>
<dbReference type="PANTHER" id="PTHR30471">
    <property type="entry name" value="DNA REPAIR PROTEIN RADC"/>
    <property type="match status" value="1"/>
</dbReference>
<evidence type="ECO:0000256" key="3">
    <source>
        <dbReference type="ARBA" id="ARBA00022801"/>
    </source>
</evidence>
<organism evidence="7 8">
    <name type="scientific">Deminuibacter soli</name>
    <dbReference type="NCBI Taxonomy" id="2291815"/>
    <lineage>
        <taxon>Bacteria</taxon>
        <taxon>Pseudomonadati</taxon>
        <taxon>Bacteroidota</taxon>
        <taxon>Chitinophagia</taxon>
        <taxon>Chitinophagales</taxon>
        <taxon>Chitinophagaceae</taxon>
        <taxon>Deminuibacter</taxon>
    </lineage>
</organism>
<evidence type="ECO:0000256" key="4">
    <source>
        <dbReference type="ARBA" id="ARBA00022833"/>
    </source>
</evidence>
<dbReference type="GO" id="GO:0008237">
    <property type="term" value="F:metallopeptidase activity"/>
    <property type="evidence" value="ECO:0007669"/>
    <property type="project" value="UniProtKB-KW"/>
</dbReference>
<dbReference type="GO" id="GO:0006508">
    <property type="term" value="P:proteolysis"/>
    <property type="evidence" value="ECO:0007669"/>
    <property type="project" value="UniProtKB-KW"/>
</dbReference>
<dbReference type="RefSeq" id="WP_116847101.1">
    <property type="nucleotide sequence ID" value="NZ_QTJU01000002.1"/>
</dbReference>
<dbReference type="InterPro" id="IPR001405">
    <property type="entry name" value="UPF0758"/>
</dbReference>
<name>A0A3E1NMJ0_9BACT</name>
<gene>
    <name evidence="7" type="ORF">DXN05_10215</name>
</gene>
<dbReference type="PANTHER" id="PTHR30471:SF3">
    <property type="entry name" value="UPF0758 PROTEIN YEES-RELATED"/>
    <property type="match status" value="1"/>
</dbReference>
<dbReference type="Pfam" id="PF04002">
    <property type="entry name" value="RadC"/>
    <property type="match status" value="1"/>
</dbReference>
<dbReference type="Proteomes" id="UP000261284">
    <property type="component" value="Unassembled WGS sequence"/>
</dbReference>
<evidence type="ECO:0000313" key="8">
    <source>
        <dbReference type="Proteomes" id="UP000261284"/>
    </source>
</evidence>
<dbReference type="GO" id="GO:0046872">
    <property type="term" value="F:metal ion binding"/>
    <property type="evidence" value="ECO:0007669"/>
    <property type="project" value="UniProtKB-KW"/>
</dbReference>
<accession>A0A3E1NMJ0</accession>
<dbReference type="AlphaFoldDB" id="A0A3E1NMJ0"/>
<evidence type="ECO:0000256" key="5">
    <source>
        <dbReference type="ARBA" id="ARBA00023049"/>
    </source>
</evidence>
<dbReference type="PROSITE" id="PS01302">
    <property type="entry name" value="UPF0758"/>
    <property type="match status" value="1"/>
</dbReference>
<dbReference type="InterPro" id="IPR037518">
    <property type="entry name" value="MPN"/>
</dbReference>
<keyword evidence="4" id="KW-0862">Zinc</keyword>
<dbReference type="Gene3D" id="3.40.140.10">
    <property type="entry name" value="Cytidine Deaminase, domain 2"/>
    <property type="match status" value="1"/>
</dbReference>
<keyword evidence="3" id="KW-0378">Hydrolase</keyword>
<keyword evidence="5" id="KW-0482">Metalloprotease</keyword>
<feature type="domain" description="MPN" evidence="6">
    <location>
        <begin position="34"/>
        <end position="159"/>
    </location>
</feature>
<sequence length="159" mass="17804">MANKRNLLRNIKSGWCGPHIAIRYQQRPLCPAYIADHPAASYHMALSVWDKNLINIQEQLMVFYLNNANRVLGHRLVSTGNATGCCIDVRLILSIALHSLATAVIVVHNHPSGKLTPSRADKLHTQRLRDALALIDVHLLDHLVISEQGFYSMLREGVL</sequence>
<reference evidence="7 8" key="1">
    <citation type="submission" date="2018-08" db="EMBL/GenBank/DDBJ databases">
        <title>Chitinophagaceae sp. K23C18032701, a novel bacterium isolated from forest soil.</title>
        <authorList>
            <person name="Wang C."/>
        </authorList>
    </citation>
    <scope>NUCLEOTIDE SEQUENCE [LARGE SCALE GENOMIC DNA]</scope>
    <source>
        <strain evidence="7 8">K23C18032701</strain>
    </source>
</reference>
<protein>
    <submittedName>
        <fullName evidence="7">DNA repair protein</fullName>
    </submittedName>
</protein>
<evidence type="ECO:0000259" key="6">
    <source>
        <dbReference type="PROSITE" id="PS50249"/>
    </source>
</evidence>
<evidence type="ECO:0000256" key="1">
    <source>
        <dbReference type="ARBA" id="ARBA00022670"/>
    </source>
</evidence>
<evidence type="ECO:0000313" key="7">
    <source>
        <dbReference type="EMBL" id="RFM29117.1"/>
    </source>
</evidence>
<keyword evidence="1" id="KW-0645">Protease</keyword>